<dbReference type="InterPro" id="IPR036406">
    <property type="entry name" value="Coprogen_oxidase_aer_sf"/>
</dbReference>
<comment type="catalytic activity">
    <reaction evidence="7">
        <text>coproporphyrinogen III + O2 + 2 H(+) = protoporphyrinogen IX + 2 CO2 + 2 H2O</text>
        <dbReference type="Rhea" id="RHEA:18257"/>
        <dbReference type="ChEBI" id="CHEBI:15377"/>
        <dbReference type="ChEBI" id="CHEBI:15378"/>
        <dbReference type="ChEBI" id="CHEBI:15379"/>
        <dbReference type="ChEBI" id="CHEBI:16526"/>
        <dbReference type="ChEBI" id="CHEBI:57307"/>
        <dbReference type="ChEBI" id="CHEBI:57309"/>
        <dbReference type="EC" id="1.3.3.3"/>
    </reaction>
</comment>
<keyword evidence="5" id="KW-0560">Oxidoreductase</keyword>
<accession>A0ABP0VGE2</accession>
<comment type="similarity">
    <text evidence="2">Belongs to the aerobic coproporphyrinogen-III oxidase family.</text>
</comment>
<dbReference type="InterPro" id="IPR001260">
    <property type="entry name" value="Coprogen_oxidase_aer"/>
</dbReference>
<comment type="subunit">
    <text evidence="3">Homodimer.</text>
</comment>
<keyword evidence="6" id="KW-0627">Porphyrin biosynthesis</keyword>
<evidence type="ECO:0000256" key="6">
    <source>
        <dbReference type="ARBA" id="ARBA00023244"/>
    </source>
</evidence>
<evidence type="ECO:0000256" key="5">
    <source>
        <dbReference type="ARBA" id="ARBA00023002"/>
    </source>
</evidence>
<evidence type="ECO:0000256" key="7">
    <source>
        <dbReference type="ARBA" id="ARBA00049102"/>
    </source>
</evidence>
<dbReference type="InterPro" id="IPR018375">
    <property type="entry name" value="Coprogen_oxidase_CS"/>
</dbReference>
<evidence type="ECO:0000256" key="1">
    <source>
        <dbReference type="ARBA" id="ARBA00005168"/>
    </source>
</evidence>
<name>A0ABP0VGE2_9BRYO</name>
<feature type="non-terminal residue" evidence="8">
    <location>
        <position position="1"/>
    </location>
</feature>
<evidence type="ECO:0000313" key="9">
    <source>
        <dbReference type="Proteomes" id="UP001497444"/>
    </source>
</evidence>
<dbReference type="EC" id="1.3.3.3" evidence="4"/>
<comment type="caution">
    <text evidence="8">The sequence shown here is derived from an EMBL/GenBank/DDBJ whole genome shotgun (WGS) entry which is preliminary data.</text>
</comment>
<gene>
    <name evidence="8" type="ORF">CSSPJE1EN1_LOCUS28901</name>
</gene>
<evidence type="ECO:0000313" key="8">
    <source>
        <dbReference type="EMBL" id="CAK9253523.1"/>
    </source>
</evidence>
<dbReference type="PANTHER" id="PTHR10755">
    <property type="entry name" value="COPROPORPHYRINOGEN III OXIDASE, MITOCHONDRIAL"/>
    <property type="match status" value="1"/>
</dbReference>
<dbReference type="PROSITE" id="PS01021">
    <property type="entry name" value="COPROGEN_OXIDASE"/>
    <property type="match status" value="1"/>
</dbReference>
<dbReference type="PANTHER" id="PTHR10755:SF0">
    <property type="entry name" value="OXYGEN-DEPENDENT COPROPORPHYRINOGEN-III OXIDASE, MITOCHONDRIAL"/>
    <property type="match status" value="1"/>
</dbReference>
<dbReference type="Proteomes" id="UP001497444">
    <property type="component" value="Unassembled WGS sequence"/>
</dbReference>
<proteinExistence type="inferred from homology"/>
<dbReference type="Pfam" id="PF01218">
    <property type="entry name" value="Coprogen_oxidas"/>
    <property type="match status" value="2"/>
</dbReference>
<protein>
    <recommendedName>
        <fullName evidence="4">coproporphyrinogen oxidase</fullName>
        <ecNumber evidence="4">1.3.3.3</ecNumber>
    </recommendedName>
</protein>
<reference evidence="8" key="1">
    <citation type="submission" date="2024-02" db="EMBL/GenBank/DDBJ databases">
        <authorList>
            <consortium name="ELIXIR-Norway"/>
            <consortium name="Elixir Norway"/>
        </authorList>
    </citation>
    <scope>NUCLEOTIDE SEQUENCE</scope>
</reference>
<evidence type="ECO:0000256" key="2">
    <source>
        <dbReference type="ARBA" id="ARBA00010644"/>
    </source>
</evidence>
<comment type="pathway">
    <text evidence="1">Porphyrin-containing compound metabolism; protoporphyrin-IX biosynthesis; protoporphyrinogen-IX from coproporphyrinogen-III (O2 route): step 1/1.</text>
</comment>
<dbReference type="EMBL" id="CAXAQS010000880">
    <property type="protein sequence ID" value="CAK9253523.1"/>
    <property type="molecule type" value="Genomic_DNA"/>
</dbReference>
<dbReference type="PIRSF" id="PIRSF000166">
    <property type="entry name" value="Coproporphyri_ox"/>
    <property type="match status" value="1"/>
</dbReference>
<dbReference type="PRINTS" id="PR00073">
    <property type="entry name" value="COPRGNOXDASE"/>
</dbReference>
<dbReference type="SUPFAM" id="SSF102886">
    <property type="entry name" value="Coproporphyrinogen III oxidase"/>
    <property type="match status" value="2"/>
</dbReference>
<keyword evidence="9" id="KW-1185">Reference proteome</keyword>
<evidence type="ECO:0000256" key="4">
    <source>
        <dbReference type="ARBA" id="ARBA00012869"/>
    </source>
</evidence>
<dbReference type="Gene3D" id="3.40.1500.10">
    <property type="entry name" value="Coproporphyrinogen III oxidase, aerobic"/>
    <property type="match status" value="2"/>
</dbReference>
<sequence length="362" mass="41628">FMAETITPLATLQSNSDSMRSQFELFVMKIQKEVCDSLQQIESKGIDGNIDGDKKESVQFKVDRWTREEGGGGVTCIIQDGVVFEKAGVNISVVHGDLPPQAAQQMRARGKTFKENAQLKFFACGVSSVIHPTNPNVPTLHFNYRYFEIKDQNDLDSNQIQWWFGGGTDMTPYILNESDAIHFHKTLKTACDLHNKEYYPKFKKWCDNYFFITHRNESRGIGGLFFDDVDYPSQSQAFSFVKSCANAIIPCYIPVVNRNVNKGYSYSDRKWQLLRRGRYASLVIGMDKKNYHLMLFFDERYVEFNLIYDRGTKFGLMTPGARYESILMSLPLVARWEYCSAPKEGSPEHNLLQVLKNPKDWV</sequence>
<evidence type="ECO:0000256" key="3">
    <source>
        <dbReference type="ARBA" id="ARBA00011738"/>
    </source>
</evidence>
<organism evidence="8 9">
    <name type="scientific">Sphagnum jensenii</name>
    <dbReference type="NCBI Taxonomy" id="128206"/>
    <lineage>
        <taxon>Eukaryota</taxon>
        <taxon>Viridiplantae</taxon>
        <taxon>Streptophyta</taxon>
        <taxon>Embryophyta</taxon>
        <taxon>Bryophyta</taxon>
        <taxon>Sphagnophytina</taxon>
        <taxon>Sphagnopsida</taxon>
        <taxon>Sphagnales</taxon>
        <taxon>Sphagnaceae</taxon>
        <taxon>Sphagnum</taxon>
    </lineage>
</organism>